<gene>
    <name evidence="2" type="ORF">GA0070610_3354</name>
</gene>
<sequence>MADVRSLRVGFSPRLDGISARHVTTLVELTVELPPIVVQRSSLRVVDGMHRLRAARVRGDRQLPVVYFDGSDADAFVAAVQLNLEHGLPLSARDRLAAAKRILASHPQWSDRRIAAVCGVAAKTVAGLRRRSLDTGHHQDVRIGRDGRRHPVSTEEGRRLAEAIVRREPDASLREVARRSGISVGTAFDVRRKALGGGACVPAGQKAPAPPLAELAAVSSPDGLPATDQELAANIRLQLERLRQDPALRYTDHGKALLRLLTGTLAFISQSSNTAGNVPAHCHESLRVVAQACAGGWYQFSQMLPEERRRHRTVGR</sequence>
<dbReference type="AlphaFoldDB" id="A0A1C5GBD1"/>
<reference evidence="2 3" key="1">
    <citation type="submission" date="2016-06" db="EMBL/GenBank/DDBJ databases">
        <authorList>
            <person name="Kjaerup R.B."/>
            <person name="Dalgaard T.S."/>
            <person name="Juul-Madsen H.R."/>
        </authorList>
    </citation>
    <scope>NUCLEOTIDE SEQUENCE [LARGE SCALE GENOMIC DNA]</scope>
    <source>
        <strain evidence="2 3">DSM 43913</strain>
    </source>
</reference>
<evidence type="ECO:0000313" key="3">
    <source>
        <dbReference type="Proteomes" id="UP000198251"/>
    </source>
</evidence>
<protein>
    <submittedName>
        <fullName evidence="2">ParB-like nuclease domain-containing protein</fullName>
    </submittedName>
</protein>
<dbReference type="SUPFAM" id="SSF46689">
    <property type="entry name" value="Homeodomain-like"/>
    <property type="match status" value="1"/>
</dbReference>
<dbReference type="SMART" id="SM00470">
    <property type="entry name" value="ParB"/>
    <property type="match status" value="1"/>
</dbReference>
<dbReference type="Proteomes" id="UP000198251">
    <property type="component" value="Chromosome I"/>
</dbReference>
<evidence type="ECO:0000313" key="2">
    <source>
        <dbReference type="EMBL" id="SCG17050.1"/>
    </source>
</evidence>
<accession>A0A1C5GBD1</accession>
<dbReference type="InterPro" id="IPR003115">
    <property type="entry name" value="ParB_N"/>
</dbReference>
<evidence type="ECO:0000259" key="1">
    <source>
        <dbReference type="SMART" id="SM00470"/>
    </source>
</evidence>
<dbReference type="InterPro" id="IPR036086">
    <property type="entry name" value="ParB/Sulfiredoxin_sf"/>
</dbReference>
<keyword evidence="3" id="KW-1185">Reference proteome</keyword>
<dbReference type="InterPro" id="IPR009057">
    <property type="entry name" value="Homeodomain-like_sf"/>
</dbReference>
<dbReference type="SUPFAM" id="SSF110849">
    <property type="entry name" value="ParB/Sulfiredoxin"/>
    <property type="match status" value="1"/>
</dbReference>
<feature type="domain" description="ParB-like N-terminal" evidence="1">
    <location>
        <begin position="1"/>
        <end position="84"/>
    </location>
</feature>
<proteinExistence type="predicted"/>
<name>A0A1C5GBD1_MICEH</name>
<dbReference type="EMBL" id="LT607733">
    <property type="protein sequence ID" value="SCG17050.1"/>
    <property type="molecule type" value="Genomic_DNA"/>
</dbReference>
<dbReference type="Gene3D" id="3.90.1530.10">
    <property type="entry name" value="Conserved hypothetical protein from pyrococcus furiosus pfu- 392566-001, ParB domain"/>
    <property type="match status" value="1"/>
</dbReference>
<organism evidence="2 3">
    <name type="scientific">Micromonospora echinofusca</name>
    <dbReference type="NCBI Taxonomy" id="47858"/>
    <lineage>
        <taxon>Bacteria</taxon>
        <taxon>Bacillati</taxon>
        <taxon>Actinomycetota</taxon>
        <taxon>Actinomycetes</taxon>
        <taxon>Micromonosporales</taxon>
        <taxon>Micromonosporaceae</taxon>
        <taxon>Micromonospora</taxon>
    </lineage>
</organism>